<dbReference type="HOGENOM" id="CLU_508779_0_0_0"/>
<evidence type="ECO:0000313" key="3">
    <source>
        <dbReference type="EMBL" id="AEU38065.1"/>
    </source>
</evidence>
<accession>G8P0H7</accession>
<dbReference type="KEGG" id="gma:AciX8_3781"/>
<dbReference type="PANTHER" id="PTHR33375:SF7">
    <property type="entry name" value="CHROMOSOME 2-PARTITIONING PROTEIN PARB-RELATED"/>
    <property type="match status" value="1"/>
</dbReference>
<keyword evidence="4" id="KW-1185">Reference proteome</keyword>
<dbReference type="SUPFAM" id="SSF109709">
    <property type="entry name" value="KorB DNA-binding domain-like"/>
    <property type="match status" value="1"/>
</dbReference>
<dbReference type="GO" id="GO:0005694">
    <property type="term" value="C:chromosome"/>
    <property type="evidence" value="ECO:0007669"/>
    <property type="project" value="TreeGrafter"/>
</dbReference>
<dbReference type="PANTHER" id="PTHR33375">
    <property type="entry name" value="CHROMOSOME-PARTITIONING PROTEIN PARB-RELATED"/>
    <property type="match status" value="1"/>
</dbReference>
<dbReference type="RefSeq" id="WP_014266937.1">
    <property type="nucleotide sequence ID" value="NC_016631.1"/>
</dbReference>
<dbReference type="InterPro" id="IPR036086">
    <property type="entry name" value="ParB/Sulfiredoxin_sf"/>
</dbReference>
<dbReference type="InterPro" id="IPR041468">
    <property type="entry name" value="HTH_ParB/Spo0J"/>
</dbReference>
<gene>
    <name evidence="3" type="ordered locus">AciX8_3781</name>
</gene>
<dbReference type="EMBL" id="CP003130">
    <property type="protein sequence ID" value="AEU38065.1"/>
    <property type="molecule type" value="Genomic_DNA"/>
</dbReference>
<name>G8P0H7_GRAMM</name>
<evidence type="ECO:0000259" key="2">
    <source>
        <dbReference type="SMART" id="SM00470"/>
    </source>
</evidence>
<dbReference type="InterPro" id="IPR004437">
    <property type="entry name" value="ParB/RepB/Spo0J"/>
</dbReference>
<dbReference type="InterPro" id="IPR003115">
    <property type="entry name" value="ParB_N"/>
</dbReference>
<dbReference type="SUPFAM" id="SSF110849">
    <property type="entry name" value="ParB/Sulfiredoxin"/>
    <property type="match status" value="1"/>
</dbReference>
<dbReference type="Gene3D" id="3.90.1530.30">
    <property type="match status" value="1"/>
</dbReference>
<dbReference type="Pfam" id="PF02195">
    <property type="entry name" value="ParB_N"/>
    <property type="match status" value="1"/>
</dbReference>
<dbReference type="OrthoDB" id="9796891at2"/>
<dbReference type="eggNOG" id="COG1475">
    <property type="taxonomic scope" value="Bacteria"/>
</dbReference>
<dbReference type="SMART" id="SM00470">
    <property type="entry name" value="ParB"/>
    <property type="match status" value="1"/>
</dbReference>
<feature type="domain" description="ParB-like N-terminal" evidence="2">
    <location>
        <begin position="11"/>
        <end position="100"/>
    </location>
</feature>
<dbReference type="AlphaFoldDB" id="G8P0H7"/>
<dbReference type="FunFam" id="1.10.10.2830:FF:000001">
    <property type="entry name" value="Chromosome partitioning protein ParB"/>
    <property type="match status" value="1"/>
</dbReference>
<dbReference type="Gene3D" id="1.10.10.2830">
    <property type="match status" value="1"/>
</dbReference>
<organism evidence="3 4">
    <name type="scientific">Granulicella mallensis (strain ATCC BAA-1857 / DSM 23137 / MP5ACTX8)</name>
    <dbReference type="NCBI Taxonomy" id="682795"/>
    <lineage>
        <taxon>Bacteria</taxon>
        <taxon>Pseudomonadati</taxon>
        <taxon>Acidobacteriota</taxon>
        <taxon>Terriglobia</taxon>
        <taxon>Terriglobales</taxon>
        <taxon>Acidobacteriaceae</taxon>
        <taxon>Granulicella</taxon>
    </lineage>
</organism>
<proteinExistence type="inferred from homology"/>
<dbReference type="STRING" id="682795.AciX8_3781"/>
<dbReference type="NCBIfam" id="TIGR00180">
    <property type="entry name" value="parB_part"/>
    <property type="match status" value="1"/>
</dbReference>
<comment type="similarity">
    <text evidence="1">Belongs to the ParB family.</text>
</comment>
<dbReference type="Proteomes" id="UP000007113">
    <property type="component" value="Chromosome"/>
</dbReference>
<evidence type="ECO:0000313" key="4">
    <source>
        <dbReference type="Proteomes" id="UP000007113"/>
    </source>
</evidence>
<dbReference type="InterPro" id="IPR050336">
    <property type="entry name" value="Chromosome_partition/occlusion"/>
</dbReference>
<dbReference type="GO" id="GO:0003677">
    <property type="term" value="F:DNA binding"/>
    <property type="evidence" value="ECO:0007669"/>
    <property type="project" value="InterPro"/>
</dbReference>
<evidence type="ECO:0000256" key="1">
    <source>
        <dbReference type="ARBA" id="ARBA00006295"/>
    </source>
</evidence>
<dbReference type="GO" id="GO:0007059">
    <property type="term" value="P:chromosome segregation"/>
    <property type="evidence" value="ECO:0007669"/>
    <property type="project" value="TreeGrafter"/>
</dbReference>
<protein>
    <submittedName>
        <fullName evidence="3">ParB-like partition protein</fullName>
    </submittedName>
</protein>
<sequence>MNTAIVNNVPRELPIAILSESPTNPRRVFDEAFLKELASSIDSQGVLASLLVRPKNQRYEIVFGAQRFRAAQIAGKESVPVEIREMTDAQVMEAQLVENLQRRDVHPLEEANSFKGLLDLEEHKYSIEQIAAKIGKPPAYVAMRLKLTELAEVVIDEFYREEIGLGHALLLAKLPLDKQEGALKACFREDWSASSDRKAKRLLLPVRNLQTWVEQNILLVLKDAPFDKKDAHLVAIAGSCVDCPKRTGHNKLLFSDLSKEDACSDPNCYRAKLDAHVASAIAARPKLVQISTGYTKPQEGSAVVPRGKYVAIVSEKPKDKEQAQRPQFKTCKFTTEAIIADGEGKGQVQKVCANPACPIHHPKKQQANVDTSYKVQQEKERREQAISYSIGVRTLAAIAAAVPVRMMKRDLLFVTERLTGMLSDNHITALARQHGIKSTKANESIAKLFTVYLRQVEESKLGSVVIELTILLAAARGNSATVLRDAAVVYKVNTDAIALKVKQEFAAKEKMQVAKKGMVKAQPKDVKKAKAA</sequence>
<dbReference type="Pfam" id="PF17762">
    <property type="entry name" value="HTH_ParB"/>
    <property type="match status" value="1"/>
</dbReference>
<reference evidence="3 4" key="1">
    <citation type="submission" date="2011-11" db="EMBL/GenBank/DDBJ databases">
        <title>Complete sequence of Granulicella mallensis MP5ACTX8.</title>
        <authorList>
            <consortium name="US DOE Joint Genome Institute"/>
            <person name="Lucas S."/>
            <person name="Copeland A."/>
            <person name="Lapidus A."/>
            <person name="Cheng J.-F."/>
            <person name="Goodwin L."/>
            <person name="Pitluck S."/>
            <person name="Peters L."/>
            <person name="Lu M."/>
            <person name="Detter J.C."/>
            <person name="Han C."/>
            <person name="Tapia R."/>
            <person name="Land M."/>
            <person name="Hauser L."/>
            <person name="Kyrpides N."/>
            <person name="Ivanova N."/>
            <person name="Mikhailova N."/>
            <person name="Pagani I."/>
            <person name="Rawat S."/>
            <person name="Mannisto M."/>
            <person name="Haggblom M."/>
            <person name="Woyke T."/>
        </authorList>
    </citation>
    <scope>NUCLEOTIDE SEQUENCE [LARGE SCALE GENOMIC DNA]</scope>
    <source>
        <strain evidence="4">ATCC BAA-1857 / DSM 23137 / MP5ACTX8</strain>
    </source>
</reference>